<evidence type="ECO:0000313" key="5">
    <source>
        <dbReference type="Proteomes" id="UP001609176"/>
    </source>
</evidence>
<evidence type="ECO:0000313" key="6">
    <source>
        <dbReference type="Proteomes" id="UP001609219"/>
    </source>
</evidence>
<gene>
    <name evidence="4" type="ORF">ACHIPV_07505</name>
    <name evidence="3" type="ORF">ACHIRB_12190</name>
</gene>
<dbReference type="InterPro" id="IPR042070">
    <property type="entry name" value="PucR_C-HTH_sf"/>
</dbReference>
<sequence length="404" mass="44037">MTEPFPRLSLDAPIVQRLLPRLTEIAEIAMADTVAAVPAYAHIPPEILAEEILPAVVQVCAGFVKSFIAEGSLDPAEVEAIVEYATRRAEEMIPFETLASALFSGTRRIWRIVAASARPEDTADLAAFGDQLIEYIELLSTAMTQTYVDVQETIFGPANEARRRLAAALLCGDDVGDLPSNAGIILHERYRVLALSTTARPSTTADAVETVLTRRRVRDAQRIAENYARVPVLTTFDGHSGVLLLPIEPDDETDLLVDGIAKLLNDNLFAGESEPAVIAALPKAAVEAAEVAALARQLGRPPGLYRIDDMLLEYQVTRPGTARDRISRKLDPVREQPHLLEALHSHIRHGLDRKSAADELHIHPNTFSYRLRRVAELTGIDPAEPAGSRLLAASLTISQAFPGH</sequence>
<dbReference type="PANTHER" id="PTHR33744">
    <property type="entry name" value="CARBOHYDRATE DIACID REGULATOR"/>
    <property type="match status" value="1"/>
</dbReference>
<feature type="domain" description="RsbT co-antagonist protein RsbRD N-terminal" evidence="2">
    <location>
        <begin position="24"/>
        <end position="161"/>
    </location>
</feature>
<dbReference type="Proteomes" id="UP001609176">
    <property type="component" value="Unassembled WGS sequence"/>
</dbReference>
<name>A0ABW7K3I7_9NOCA</name>
<organism evidence="3 6">
    <name type="scientific">Antrihabitans spumae</name>
    <dbReference type="NCBI Taxonomy" id="3373370"/>
    <lineage>
        <taxon>Bacteria</taxon>
        <taxon>Bacillati</taxon>
        <taxon>Actinomycetota</taxon>
        <taxon>Actinomycetes</taxon>
        <taxon>Mycobacteriales</taxon>
        <taxon>Nocardiaceae</taxon>
        <taxon>Antrihabitans</taxon>
    </lineage>
</organism>
<dbReference type="Pfam" id="PF13556">
    <property type="entry name" value="HTH_30"/>
    <property type="match status" value="1"/>
</dbReference>
<comment type="caution">
    <text evidence="3">The sequence shown here is derived from an EMBL/GenBank/DDBJ whole genome shotgun (WGS) entry which is preliminary data.</text>
</comment>
<dbReference type="Pfam" id="PF14361">
    <property type="entry name" value="RsbRD_N"/>
    <property type="match status" value="1"/>
</dbReference>
<dbReference type="Gene3D" id="1.10.10.2840">
    <property type="entry name" value="PucR C-terminal helix-turn-helix domain"/>
    <property type="match status" value="1"/>
</dbReference>
<dbReference type="EMBL" id="JBIMSN010000052">
    <property type="protein sequence ID" value="MFH5229324.1"/>
    <property type="molecule type" value="Genomic_DNA"/>
</dbReference>
<reference evidence="5 6" key="1">
    <citation type="submission" date="2024-10" db="EMBL/GenBank/DDBJ databases">
        <authorList>
            <person name="Riesco R."/>
        </authorList>
    </citation>
    <scope>NUCLEOTIDE SEQUENCE [LARGE SCALE GENOMIC DNA]</scope>
    <source>
        <strain evidence="4 5">NCIMB 15448</strain>
        <strain evidence="3 6">NCIMB 15450</strain>
    </source>
</reference>
<dbReference type="EMBL" id="JBIMSP010000008">
    <property type="protein sequence ID" value="MFH5241733.1"/>
    <property type="molecule type" value="Genomic_DNA"/>
</dbReference>
<dbReference type="InterPro" id="IPR025751">
    <property type="entry name" value="RsbRD_N_dom"/>
</dbReference>
<evidence type="ECO:0000313" key="3">
    <source>
        <dbReference type="EMBL" id="MFH5229324.1"/>
    </source>
</evidence>
<evidence type="ECO:0000259" key="1">
    <source>
        <dbReference type="Pfam" id="PF13556"/>
    </source>
</evidence>
<proteinExistence type="predicted"/>
<evidence type="ECO:0000259" key="2">
    <source>
        <dbReference type="Pfam" id="PF14361"/>
    </source>
</evidence>
<dbReference type="InterPro" id="IPR025736">
    <property type="entry name" value="PucR_C-HTH_dom"/>
</dbReference>
<keyword evidence="6" id="KW-1185">Reference proteome</keyword>
<accession>A0ABW7K3I7</accession>
<feature type="domain" description="PucR C-terminal helix-turn-helix" evidence="1">
    <location>
        <begin position="339"/>
        <end position="395"/>
    </location>
</feature>
<dbReference type="RefSeq" id="WP_395123980.1">
    <property type="nucleotide sequence ID" value="NZ_JBIMSN010000052.1"/>
</dbReference>
<dbReference type="PANTHER" id="PTHR33744:SF7">
    <property type="entry name" value="PUCR FAMILY TRANSCRIPTIONAL REGULATOR"/>
    <property type="match status" value="1"/>
</dbReference>
<dbReference type="InterPro" id="IPR051448">
    <property type="entry name" value="CdaR-like_regulators"/>
</dbReference>
<dbReference type="Proteomes" id="UP001609219">
    <property type="component" value="Unassembled WGS sequence"/>
</dbReference>
<protein>
    <submittedName>
        <fullName evidence="3">PucR family transcriptional regulator</fullName>
    </submittedName>
</protein>
<evidence type="ECO:0000313" key="4">
    <source>
        <dbReference type="EMBL" id="MFH5241733.1"/>
    </source>
</evidence>